<keyword evidence="1" id="KW-0863">Zinc-finger</keyword>
<dbReference type="InterPro" id="IPR031824">
    <property type="entry name" value="RNF220_mid"/>
</dbReference>
<feature type="region of interest" description="Disordered" evidence="2">
    <location>
        <begin position="1"/>
        <end position="142"/>
    </location>
</feature>
<gene>
    <name evidence="4" type="ORF">H4R34_002784</name>
</gene>
<dbReference type="AlphaFoldDB" id="A0A9W8ED90"/>
<dbReference type="InterPro" id="IPR001841">
    <property type="entry name" value="Znf_RING"/>
</dbReference>
<feature type="compositionally biased region" description="Basic residues" evidence="2">
    <location>
        <begin position="109"/>
        <end position="123"/>
    </location>
</feature>
<evidence type="ECO:0000256" key="1">
    <source>
        <dbReference type="PROSITE-ProRule" id="PRU00175"/>
    </source>
</evidence>
<evidence type="ECO:0000259" key="3">
    <source>
        <dbReference type="PROSITE" id="PS50089"/>
    </source>
</evidence>
<keyword evidence="1" id="KW-0862">Zinc</keyword>
<dbReference type="Proteomes" id="UP001151582">
    <property type="component" value="Unassembled WGS sequence"/>
</dbReference>
<dbReference type="InterPro" id="IPR052443">
    <property type="entry name" value="E3_ubiq-ligase_RNF220-like"/>
</dbReference>
<dbReference type="PROSITE" id="PS50089">
    <property type="entry name" value="ZF_RING_2"/>
    <property type="match status" value="1"/>
</dbReference>
<dbReference type="PANTHER" id="PTHR13459">
    <property type="entry name" value="E3 UBIQUITIN-PROTEIN LIGASE RNF220 ISOFORM X1"/>
    <property type="match status" value="1"/>
</dbReference>
<dbReference type="GO" id="GO:0061630">
    <property type="term" value="F:ubiquitin protein ligase activity"/>
    <property type="evidence" value="ECO:0007669"/>
    <property type="project" value="TreeGrafter"/>
</dbReference>
<dbReference type="Pfam" id="PF15926">
    <property type="entry name" value="RNF220"/>
    <property type="match status" value="1"/>
</dbReference>
<reference evidence="4" key="1">
    <citation type="submission" date="2022-07" db="EMBL/GenBank/DDBJ databases">
        <title>Phylogenomic reconstructions and comparative analyses of Kickxellomycotina fungi.</title>
        <authorList>
            <person name="Reynolds N.K."/>
            <person name="Stajich J.E."/>
            <person name="Barry K."/>
            <person name="Grigoriev I.V."/>
            <person name="Crous P."/>
            <person name="Smith M.E."/>
        </authorList>
    </citation>
    <scope>NUCLEOTIDE SEQUENCE</scope>
    <source>
        <strain evidence="4">RSA 567</strain>
    </source>
</reference>
<dbReference type="EMBL" id="JANBQB010000213">
    <property type="protein sequence ID" value="KAJ1979551.1"/>
    <property type="molecule type" value="Genomic_DNA"/>
</dbReference>
<feature type="domain" description="RING-type" evidence="3">
    <location>
        <begin position="407"/>
        <end position="446"/>
    </location>
</feature>
<dbReference type="OrthoDB" id="6270329at2759"/>
<dbReference type="SUPFAM" id="SSF57850">
    <property type="entry name" value="RING/U-box"/>
    <property type="match status" value="1"/>
</dbReference>
<dbReference type="PANTHER" id="PTHR13459:SF1">
    <property type="entry name" value="E3 UBIQUITIN-PROTEIN LIGASE RNF220 ISOFORM X1"/>
    <property type="match status" value="1"/>
</dbReference>
<evidence type="ECO:0000313" key="4">
    <source>
        <dbReference type="EMBL" id="KAJ1979551.1"/>
    </source>
</evidence>
<dbReference type="GO" id="GO:0016567">
    <property type="term" value="P:protein ubiquitination"/>
    <property type="evidence" value="ECO:0007669"/>
    <property type="project" value="TreeGrafter"/>
</dbReference>
<dbReference type="Gene3D" id="3.30.40.10">
    <property type="entry name" value="Zinc/RING finger domain, C3HC4 (zinc finger)"/>
    <property type="match status" value="1"/>
</dbReference>
<organism evidence="4 5">
    <name type="scientific">Dimargaris verticillata</name>
    <dbReference type="NCBI Taxonomy" id="2761393"/>
    <lineage>
        <taxon>Eukaryota</taxon>
        <taxon>Fungi</taxon>
        <taxon>Fungi incertae sedis</taxon>
        <taxon>Zoopagomycota</taxon>
        <taxon>Kickxellomycotina</taxon>
        <taxon>Dimargaritomycetes</taxon>
        <taxon>Dimargaritales</taxon>
        <taxon>Dimargaritaceae</taxon>
        <taxon>Dimargaris</taxon>
    </lineage>
</organism>
<feature type="compositionally biased region" description="Low complexity" evidence="2">
    <location>
        <begin position="124"/>
        <end position="138"/>
    </location>
</feature>
<comment type="caution">
    <text evidence="4">The sequence shown here is derived from an EMBL/GenBank/DDBJ whole genome shotgun (WGS) entry which is preliminary data.</text>
</comment>
<sequence>MPGTTALAAPSTPPKLPFVLIPAHASPHPDTLPRPKRSAAANARRLMQDQNKPHKGAHAPATSTSSTSASSPTGSLPRRSRGATTPQRASTRHSPRLATATPDRSAAARARRSRPLAPRHRRNASAASTTSSQSPASTPEREPAYAMLQSSFQPPQETCFMCGEVLLGDITQVNQHIDACLERTSIAEPSQALESSVTATPRVETGSIAAMAADHRSPSPLPAAPETANNFVEYTWAGETRVRATALAEGGIQAVASGPTVSMRKNQDIDDDLDVDEDDEGMMQFGEAQFSDQDLQQFMQRPKKRGRPSLRTVQGSHGPYDSPLSARHEDVDTTASTPQFEMSVHAPTATNPSSIPATADWPAVPTPTGGTSSGQQTAFPPEAQLIIDSLKARIREQEEVVQAVQTCLICMEPYHDPLTSVVCWHVHCEQCWLHTLATKKLCPQCQKITQPTDLRRVYL</sequence>
<protein>
    <recommendedName>
        <fullName evidence="3">RING-type domain-containing protein</fullName>
    </recommendedName>
</protein>
<name>A0A9W8ED90_9FUNG</name>
<feature type="compositionally biased region" description="Low complexity" evidence="2">
    <location>
        <begin position="97"/>
        <end position="108"/>
    </location>
</feature>
<keyword evidence="1" id="KW-0479">Metal-binding</keyword>
<feature type="compositionally biased region" description="Low complexity" evidence="2">
    <location>
        <begin position="58"/>
        <end position="75"/>
    </location>
</feature>
<feature type="region of interest" description="Disordered" evidence="2">
    <location>
        <begin position="301"/>
        <end position="334"/>
    </location>
</feature>
<dbReference type="CDD" id="cd16563">
    <property type="entry name" value="RING-HC_RNF220"/>
    <property type="match status" value="1"/>
</dbReference>
<evidence type="ECO:0000313" key="5">
    <source>
        <dbReference type="Proteomes" id="UP001151582"/>
    </source>
</evidence>
<proteinExistence type="predicted"/>
<dbReference type="Pfam" id="PF13923">
    <property type="entry name" value="zf-C3HC4_2"/>
    <property type="match status" value="1"/>
</dbReference>
<dbReference type="GO" id="GO:0008270">
    <property type="term" value="F:zinc ion binding"/>
    <property type="evidence" value="ECO:0007669"/>
    <property type="project" value="UniProtKB-KW"/>
</dbReference>
<keyword evidence="5" id="KW-1185">Reference proteome</keyword>
<evidence type="ECO:0000256" key="2">
    <source>
        <dbReference type="SAM" id="MobiDB-lite"/>
    </source>
</evidence>
<dbReference type="InterPro" id="IPR040178">
    <property type="entry name" value="RNF220_RING"/>
</dbReference>
<accession>A0A9W8ED90</accession>
<dbReference type="InterPro" id="IPR013083">
    <property type="entry name" value="Znf_RING/FYVE/PHD"/>
</dbReference>